<dbReference type="GO" id="GO:0015562">
    <property type="term" value="F:efflux transmembrane transporter activity"/>
    <property type="evidence" value="ECO:0007669"/>
    <property type="project" value="InterPro"/>
</dbReference>
<dbReference type="RefSeq" id="WP_089540461.1">
    <property type="nucleotide sequence ID" value="NZ_CASDNG010000113.1"/>
</dbReference>
<organism evidence="3 4">
    <name type="scientific">Escherichia coli</name>
    <dbReference type="NCBI Taxonomy" id="562"/>
    <lineage>
        <taxon>Bacteria</taxon>
        <taxon>Pseudomonadati</taxon>
        <taxon>Pseudomonadota</taxon>
        <taxon>Gammaproteobacteria</taxon>
        <taxon>Enterobacterales</taxon>
        <taxon>Enterobacteriaceae</taxon>
        <taxon>Escherichia</taxon>
    </lineage>
</organism>
<dbReference type="Gene3D" id="1.20.1600.10">
    <property type="entry name" value="Outer membrane efflux proteins (OEP)"/>
    <property type="match status" value="1"/>
</dbReference>
<proteinExistence type="inferred from homology"/>
<dbReference type="Proteomes" id="UP000250671">
    <property type="component" value="Unassembled WGS sequence"/>
</dbReference>
<dbReference type="InterPro" id="IPR003423">
    <property type="entry name" value="OMP_efflux"/>
</dbReference>
<gene>
    <name evidence="3" type="primary">etsC</name>
    <name evidence="3" type="ORF">SAMEA3752557_05246</name>
</gene>
<evidence type="ECO:0000313" key="4">
    <source>
        <dbReference type="Proteomes" id="UP000250671"/>
    </source>
</evidence>
<dbReference type="EMBL" id="UCZA01000051">
    <property type="protein sequence ID" value="SQP89456.1"/>
    <property type="molecule type" value="Genomic_DNA"/>
</dbReference>
<comment type="similarity">
    <text evidence="2">Belongs to the outer membrane factor (OMF) (TC 1.B.17) family.</text>
</comment>
<dbReference type="Pfam" id="PF02321">
    <property type="entry name" value="OEP"/>
    <property type="match status" value="2"/>
</dbReference>
<dbReference type="PANTHER" id="PTHR30203">
    <property type="entry name" value="OUTER MEMBRANE CATION EFFLUX PROTEIN"/>
    <property type="match status" value="1"/>
</dbReference>
<protein>
    <submittedName>
        <fullName evidence="3">EtsC</fullName>
    </submittedName>
</protein>
<evidence type="ECO:0000313" key="3">
    <source>
        <dbReference type="EMBL" id="SQP89456.1"/>
    </source>
</evidence>
<accession>A0A2Y8NNI8</accession>
<reference evidence="3 4" key="1">
    <citation type="submission" date="2018-06" db="EMBL/GenBank/DDBJ databases">
        <authorList>
            <consortium name="Pathogen Informatics"/>
            <person name="Doyle S."/>
        </authorList>
    </citation>
    <scope>NUCLEOTIDE SEQUENCE [LARGE SCALE GENOMIC DNA]</scope>
    <source>
        <strain evidence="3 4">VREC0535</strain>
    </source>
</reference>
<dbReference type="PROSITE" id="PS51257">
    <property type="entry name" value="PROKAR_LIPOPROTEIN"/>
    <property type="match status" value="1"/>
</dbReference>
<dbReference type="InterPro" id="IPR010131">
    <property type="entry name" value="MdtP/NodT-like"/>
</dbReference>
<comment type="subcellular location">
    <subcellularLocation>
        <location evidence="1">Cell outer membrane</location>
        <topology evidence="1">Lipid-anchor</topology>
    </subcellularLocation>
</comment>
<dbReference type="AlphaFoldDB" id="A0A2Y8NNI8"/>
<dbReference type="PANTHER" id="PTHR30203:SF32">
    <property type="entry name" value="CATION EFFLUX SYSTEM PROTEIN CUSC"/>
    <property type="match status" value="1"/>
</dbReference>
<evidence type="ECO:0000256" key="1">
    <source>
        <dbReference type="ARBA" id="ARBA00004459"/>
    </source>
</evidence>
<dbReference type="SUPFAM" id="SSF56954">
    <property type="entry name" value="Outer membrane efflux proteins (OEP)"/>
    <property type="match status" value="1"/>
</dbReference>
<dbReference type="Gene3D" id="2.20.200.10">
    <property type="entry name" value="Outer membrane efflux proteins (OEP)"/>
    <property type="match status" value="1"/>
</dbReference>
<dbReference type="GO" id="GO:0009279">
    <property type="term" value="C:cell outer membrane"/>
    <property type="evidence" value="ECO:0007669"/>
    <property type="project" value="UniProtKB-SubCell"/>
</dbReference>
<name>A0A2Y8NNI8_ECOLX</name>
<sequence>MKIKALILSVFIICGCSHVKPTQNNSTILSLADSVSTTVKKNPELVILSKLRVFDDKQLSRLINNVFLNNNDLIKASLRLKEAKILYEQEKLALLPDLSSQIDLSETRGVKRRELQSRTFSSGININYEIDLWGKLSDVNDQRQWEMIATAYDYQASMLTIAATAAKYYWEISLINSQLENYYKRKQIISATKCLVMSEFKAGVKSELDVLTVNETMSDIQSSIYSLEKQKELSKNALVVLLNRKDLNNVFFESKLVEYKPIEINNDSDISSLLFRPDVQSAAATLKSQSYNTYSVWKEMLPTFSLNFILNSSSSLLSEVLNNPLNTVRSEIAFPFFSWFKKNKKIEISRVKKEQYEIDFVNIVNRSINELRDFNAEINAISKNIESINDKLKNQKHEMAINRSMYEAGCISLKSYLATQEKYYITKNEFLQSVCDYYYANLKFILAQGLNEE</sequence>
<evidence type="ECO:0000256" key="2">
    <source>
        <dbReference type="ARBA" id="ARBA00007613"/>
    </source>
</evidence>